<proteinExistence type="predicted"/>
<dbReference type="Pfam" id="PF13320">
    <property type="entry name" value="GH123_cat"/>
    <property type="match status" value="1"/>
</dbReference>
<feature type="domain" description="Glycoside hydrolase 123 catalytic" evidence="1">
    <location>
        <begin position="172"/>
        <end position="509"/>
    </location>
</feature>
<name>A0A377KJV3_9ENTE</name>
<protein>
    <recommendedName>
        <fullName evidence="1">Glycoside hydrolase 123 catalytic domain-containing protein</fullName>
    </recommendedName>
</protein>
<dbReference type="EMBL" id="UGIF01000002">
    <property type="protein sequence ID" value="STP29470.1"/>
    <property type="molecule type" value="Genomic_DNA"/>
</dbReference>
<accession>A0A377KJV3</accession>
<evidence type="ECO:0000313" key="3">
    <source>
        <dbReference type="Proteomes" id="UP000254070"/>
    </source>
</evidence>
<dbReference type="Proteomes" id="UP000254070">
    <property type="component" value="Unassembled WGS sequence"/>
</dbReference>
<dbReference type="AlphaFoldDB" id="A0A377KJV3"/>
<reference evidence="2 3" key="1">
    <citation type="submission" date="2018-06" db="EMBL/GenBank/DDBJ databases">
        <authorList>
            <consortium name="Pathogen Informatics"/>
            <person name="Doyle S."/>
        </authorList>
    </citation>
    <scope>NUCLEOTIDE SEQUENCE [LARGE SCALE GENOMIC DNA]</scope>
    <source>
        <strain evidence="2 3">NCTC8129</strain>
    </source>
</reference>
<evidence type="ECO:0000259" key="1">
    <source>
        <dbReference type="Pfam" id="PF13320"/>
    </source>
</evidence>
<dbReference type="InterPro" id="IPR025150">
    <property type="entry name" value="GH123_cat"/>
</dbReference>
<gene>
    <name evidence="2" type="ORF">NCTC8129_01668</name>
</gene>
<evidence type="ECO:0000313" key="2">
    <source>
        <dbReference type="EMBL" id="STP29470.1"/>
    </source>
</evidence>
<sequence length="568" mass="65557">MKFLIVDESYKASTELSYEEPTQITTITSSKNSCAAFQLLLHDGKKNHFILNKQFSIPDEIEIPMYRIAIKSDLPYQAQFVDYYLGTDGLAYADKLIGETAYTYSGDRYAPIYIEIPIDKQVKPGTYPVQLSVYRSFINQEDQLVAEKSIEVSVLDFAFPDDVQQDFRLDIWQQPSNLARTFHVPLWGDAHFGLIDQMADKLAAIGQKAVTVIAGEIPWKGWFNYIVKYYPANLYEYSMIPIRKNMEGALICDFSILDRYLACFEKYGINQEINLFGLLGVWKPPYFPLNEQSGHSEKIVLRYFDESTDKIAFIEQAADFTAYLKQLVSHLKEIGVWERTYVTADEPKSHEVEAFIQAVNDLKAIEPSIQIKVAFDKESVLNALESVIDYPVTSFYCTCNNQQQLLEKFGKKLNYYICNYPTKPNTFLHSPLLETRVQGLLAYYFKTDGLLRWALNCWPTNARTDIRYNTGALPIGDNCLIYPGYNGDILLSLRYKQLLRGIEDFWLLKHAEEQNEKKVQQLLDEFLVVTDPKDWMLNSHQANPEAFQLTEEKYQQLRNALVRINQGE</sequence>
<dbReference type="RefSeq" id="WP_115235243.1">
    <property type="nucleotide sequence ID" value="NZ_UGIF01000002.1"/>
</dbReference>
<organism evidence="2 3">
    <name type="scientific">Enterococcus durans</name>
    <dbReference type="NCBI Taxonomy" id="53345"/>
    <lineage>
        <taxon>Bacteria</taxon>
        <taxon>Bacillati</taxon>
        <taxon>Bacillota</taxon>
        <taxon>Bacilli</taxon>
        <taxon>Lactobacillales</taxon>
        <taxon>Enterococcaceae</taxon>
        <taxon>Enterococcus</taxon>
    </lineage>
</organism>